<dbReference type="SUPFAM" id="SSF56059">
    <property type="entry name" value="Glutathione synthetase ATP-binding domain-like"/>
    <property type="match status" value="1"/>
</dbReference>
<sequence length="332" mass="37680">MKKAILSLTHSGDYYTIDKVNHALEGLGYRAVRLNCDQFPTQFQFSFATSGNHGLVIQHPDGEFRQVDIAGVWMRKNHLPVIENTLDTPIRQQCIRESEEAKNILLAAVDVPWIDRFETIRRAENKLLQLQLAAQLGLKIPSTLISNSPQEVRHFYRQNKGNVVVKMLTPASQSMGRPPHFLYTRELEPEHLENLDGLSLSPMVFQQKIDKEYELRIVYVGGQCFCGKLTTKNASSLTQIDWRQARVGELIWQDAELPPSLCHKIGALMQRLELTFGAIDVIKSPKGYIFLEVNPCGEWGMLEKYLELPIAKHIALALHDKIVAAQIRISAE</sequence>
<evidence type="ECO:0000313" key="4">
    <source>
        <dbReference type="Proteomes" id="UP001321520"/>
    </source>
</evidence>
<gene>
    <name evidence="3" type="ORF">M8T91_02400</name>
</gene>
<evidence type="ECO:0000259" key="2">
    <source>
        <dbReference type="Pfam" id="PF21068"/>
    </source>
</evidence>
<keyword evidence="4" id="KW-1185">Reference proteome</keyword>
<organism evidence="3 4">
    <name type="scientific">Microbulbifer spongiae</name>
    <dbReference type="NCBI Taxonomy" id="2944933"/>
    <lineage>
        <taxon>Bacteria</taxon>
        <taxon>Pseudomonadati</taxon>
        <taxon>Pseudomonadota</taxon>
        <taxon>Gammaproteobacteria</taxon>
        <taxon>Cellvibrionales</taxon>
        <taxon>Microbulbiferaceae</taxon>
        <taxon>Microbulbifer</taxon>
    </lineage>
</organism>
<dbReference type="Proteomes" id="UP001321520">
    <property type="component" value="Chromosome"/>
</dbReference>
<dbReference type="Pfam" id="PF21068">
    <property type="entry name" value="ATPgraspMvdD"/>
    <property type="match status" value="1"/>
</dbReference>
<dbReference type="Gene3D" id="3.30.470.20">
    <property type="entry name" value="ATP-grasp fold, B domain"/>
    <property type="match status" value="1"/>
</dbReference>
<dbReference type="Pfam" id="PF08443">
    <property type="entry name" value="RimK"/>
    <property type="match status" value="1"/>
</dbReference>
<evidence type="ECO:0000313" key="3">
    <source>
        <dbReference type="EMBL" id="WKD50302.1"/>
    </source>
</evidence>
<evidence type="ECO:0008006" key="5">
    <source>
        <dbReference type="Google" id="ProtNLM"/>
    </source>
</evidence>
<protein>
    <recommendedName>
        <fullName evidence="5">ATP-grasp domain-containing protein</fullName>
    </recommendedName>
</protein>
<dbReference type="EMBL" id="CP098023">
    <property type="protein sequence ID" value="WKD50302.1"/>
    <property type="molecule type" value="Genomic_DNA"/>
</dbReference>
<dbReference type="RefSeq" id="WP_301416463.1">
    <property type="nucleotide sequence ID" value="NZ_CP098023.1"/>
</dbReference>
<accession>A0ABY9EDT3</accession>
<feature type="domain" description="ATP-grasp fold RimK-type" evidence="1">
    <location>
        <begin position="123"/>
        <end position="315"/>
    </location>
</feature>
<proteinExistence type="predicted"/>
<dbReference type="PANTHER" id="PTHR21621">
    <property type="entry name" value="RIBOSOMAL PROTEIN S6 MODIFICATION PROTEIN"/>
    <property type="match status" value="1"/>
</dbReference>
<dbReference type="InterPro" id="IPR048936">
    <property type="entry name" value="MvdD-like_ATPgrasp"/>
</dbReference>
<dbReference type="PANTHER" id="PTHR21621:SF0">
    <property type="entry name" value="BETA-CITRYLGLUTAMATE SYNTHASE B-RELATED"/>
    <property type="match status" value="1"/>
</dbReference>
<evidence type="ECO:0000259" key="1">
    <source>
        <dbReference type="Pfam" id="PF08443"/>
    </source>
</evidence>
<feature type="domain" description="MvdD-like pre-ATP grasp" evidence="2">
    <location>
        <begin position="5"/>
        <end position="121"/>
    </location>
</feature>
<dbReference type="InterPro" id="IPR013651">
    <property type="entry name" value="ATP-grasp_RimK-type"/>
</dbReference>
<reference evidence="3 4" key="1">
    <citation type="submission" date="2022-05" db="EMBL/GenBank/DDBJ databases">
        <title>Microbulbifer sp. nov., isolated from sponge.</title>
        <authorList>
            <person name="Gao L."/>
        </authorList>
    </citation>
    <scope>NUCLEOTIDE SEQUENCE [LARGE SCALE GENOMIC DNA]</scope>
    <source>
        <strain evidence="3 4">MI-G</strain>
    </source>
</reference>
<name>A0ABY9EDT3_9GAMM</name>